<sequence length="69" mass="7773">MMTATDLDGYADDYEFPDLYGAYREHLDRCPRIHLGVLTDCVEGARLRVAWTQEDWPGRGAGGVWRVGA</sequence>
<gene>
    <name evidence="2" type="ORF">CP982_28925</name>
    <name evidence="1" type="ORF">FHS40_003489</name>
</gene>
<organism evidence="2 3">
    <name type="scientific">Streptomyces spectabilis</name>
    <dbReference type="NCBI Taxonomy" id="68270"/>
    <lineage>
        <taxon>Bacteria</taxon>
        <taxon>Bacillati</taxon>
        <taxon>Actinomycetota</taxon>
        <taxon>Actinomycetes</taxon>
        <taxon>Kitasatosporales</taxon>
        <taxon>Streptomycetaceae</taxon>
        <taxon>Streptomyces</taxon>
    </lineage>
</organism>
<reference evidence="2 3" key="1">
    <citation type="submission" date="2017-09" db="EMBL/GenBank/DDBJ databases">
        <authorList>
            <person name="Lee N."/>
            <person name="Cho B.-K."/>
        </authorList>
    </citation>
    <scope>NUCLEOTIDE SEQUENCE [LARGE SCALE GENOMIC DNA]</scope>
    <source>
        <strain evidence="2 3">ATCC 27465</strain>
    </source>
</reference>
<reference evidence="1 4" key="2">
    <citation type="submission" date="2020-08" db="EMBL/GenBank/DDBJ databases">
        <title>Genomic Encyclopedia of Type Strains, Phase III (KMG-III): the genomes of soil and plant-associated and newly described type strains.</title>
        <authorList>
            <person name="Whitman W."/>
        </authorList>
    </citation>
    <scope>NUCLEOTIDE SEQUENCE [LARGE SCALE GENOMIC DNA]</scope>
    <source>
        <strain evidence="1 4">CECT 3146</strain>
    </source>
</reference>
<dbReference type="RefSeq" id="WP_150513148.1">
    <property type="nucleotide sequence ID" value="NZ_BMSQ01000001.1"/>
</dbReference>
<dbReference type="OrthoDB" id="4345310at2"/>
<dbReference type="AlphaFoldDB" id="A0A5P2XCT1"/>
<evidence type="ECO:0000313" key="2">
    <source>
        <dbReference type="EMBL" id="QEV62248.1"/>
    </source>
</evidence>
<evidence type="ECO:0000313" key="3">
    <source>
        <dbReference type="Proteomes" id="UP000326505"/>
    </source>
</evidence>
<dbReference type="Proteomes" id="UP000326505">
    <property type="component" value="Chromosome"/>
</dbReference>
<accession>A0A5P2XCT1</accession>
<dbReference type="KEGG" id="sspb:CP982_28925"/>
<keyword evidence="4" id="KW-1185">Reference proteome</keyword>
<dbReference type="EMBL" id="CP023690">
    <property type="protein sequence ID" value="QEV62248.1"/>
    <property type="molecule type" value="Genomic_DNA"/>
</dbReference>
<evidence type="ECO:0000313" key="4">
    <source>
        <dbReference type="Proteomes" id="UP000549009"/>
    </source>
</evidence>
<dbReference type="Proteomes" id="UP000549009">
    <property type="component" value="Unassembled WGS sequence"/>
</dbReference>
<dbReference type="EMBL" id="JACHJD010000005">
    <property type="protein sequence ID" value="MBB5104405.1"/>
    <property type="molecule type" value="Genomic_DNA"/>
</dbReference>
<proteinExistence type="predicted"/>
<protein>
    <submittedName>
        <fullName evidence="2">Uncharacterized protein</fullName>
    </submittedName>
</protein>
<name>A0A5P2XCT1_STRST</name>
<evidence type="ECO:0000313" key="1">
    <source>
        <dbReference type="EMBL" id="MBB5104405.1"/>
    </source>
</evidence>